<protein>
    <submittedName>
        <fullName evidence="1">Uncharacterized protein</fullName>
    </submittedName>
</protein>
<proteinExistence type="predicted"/>
<organism evidence="1 2">
    <name type="scientific">Persea americana</name>
    <name type="common">Avocado</name>
    <dbReference type="NCBI Taxonomy" id="3435"/>
    <lineage>
        <taxon>Eukaryota</taxon>
        <taxon>Viridiplantae</taxon>
        <taxon>Streptophyta</taxon>
        <taxon>Embryophyta</taxon>
        <taxon>Tracheophyta</taxon>
        <taxon>Spermatophyta</taxon>
        <taxon>Magnoliopsida</taxon>
        <taxon>Magnoliidae</taxon>
        <taxon>Laurales</taxon>
        <taxon>Lauraceae</taxon>
        <taxon>Persea</taxon>
    </lineage>
</organism>
<keyword evidence="2" id="KW-1185">Reference proteome</keyword>
<dbReference type="Proteomes" id="UP001234297">
    <property type="component" value="Chromosome 9"/>
</dbReference>
<evidence type="ECO:0000313" key="2">
    <source>
        <dbReference type="Proteomes" id="UP001234297"/>
    </source>
</evidence>
<gene>
    <name evidence="1" type="ORF">MRB53_029079</name>
</gene>
<dbReference type="EMBL" id="CM056817">
    <property type="protein sequence ID" value="KAJ8620550.1"/>
    <property type="molecule type" value="Genomic_DNA"/>
</dbReference>
<accession>A0ACC2KHC9</accession>
<sequence>MELEGIVHRTVLVNGINMHIAEKGHGPVVLLIHGFLELWYSWCHQIVGLAACGYRVVAPVMRGYGDTDAPPSALSYTIFHIPWDLIALINTPGQDQVSFSLISH</sequence>
<comment type="caution">
    <text evidence="1">The sequence shown here is derived from an EMBL/GenBank/DDBJ whole genome shotgun (WGS) entry which is preliminary data.</text>
</comment>
<name>A0ACC2KHC9_PERAE</name>
<reference evidence="1 2" key="1">
    <citation type="journal article" date="2022" name="Hortic Res">
        <title>A haplotype resolved chromosomal level avocado genome allows analysis of novel avocado genes.</title>
        <authorList>
            <person name="Nath O."/>
            <person name="Fletcher S.J."/>
            <person name="Hayward A."/>
            <person name="Shaw L.M."/>
            <person name="Masouleh A.K."/>
            <person name="Furtado A."/>
            <person name="Henry R.J."/>
            <person name="Mitter N."/>
        </authorList>
    </citation>
    <scope>NUCLEOTIDE SEQUENCE [LARGE SCALE GENOMIC DNA]</scope>
    <source>
        <strain evidence="2">cv. Hass</strain>
    </source>
</reference>
<evidence type="ECO:0000313" key="1">
    <source>
        <dbReference type="EMBL" id="KAJ8620550.1"/>
    </source>
</evidence>